<dbReference type="InterPro" id="IPR011006">
    <property type="entry name" value="CheY-like_superfamily"/>
</dbReference>
<keyword evidence="4" id="KW-0804">Transcription</keyword>
<dbReference type="PRINTS" id="PR00038">
    <property type="entry name" value="HTHLUXR"/>
</dbReference>
<dbReference type="GO" id="GO:0006355">
    <property type="term" value="P:regulation of DNA-templated transcription"/>
    <property type="evidence" value="ECO:0007669"/>
    <property type="project" value="InterPro"/>
</dbReference>
<dbReference type="InterPro" id="IPR000792">
    <property type="entry name" value="Tscrpt_reg_LuxR_C"/>
</dbReference>
<dbReference type="CDD" id="cd17535">
    <property type="entry name" value="REC_NarL-like"/>
    <property type="match status" value="1"/>
</dbReference>
<feature type="domain" description="Response regulatory" evidence="7">
    <location>
        <begin position="6"/>
        <end position="122"/>
    </location>
</feature>
<dbReference type="Gene3D" id="3.40.50.2300">
    <property type="match status" value="1"/>
</dbReference>
<comment type="caution">
    <text evidence="8">The sequence shown here is derived from an EMBL/GenBank/DDBJ whole genome shotgun (WGS) entry which is preliminary data.</text>
</comment>
<dbReference type="Pfam" id="PF00196">
    <property type="entry name" value="GerE"/>
    <property type="match status" value="1"/>
</dbReference>
<dbReference type="PANTHER" id="PTHR43214:SF41">
    <property type="entry name" value="NITRATE_NITRITE RESPONSE REGULATOR PROTEIN NARP"/>
    <property type="match status" value="1"/>
</dbReference>
<keyword evidence="1 5" id="KW-0597">Phosphoprotein</keyword>
<dbReference type="InterPro" id="IPR001789">
    <property type="entry name" value="Sig_transdc_resp-reg_receiver"/>
</dbReference>
<dbReference type="PROSITE" id="PS50043">
    <property type="entry name" value="HTH_LUXR_2"/>
    <property type="match status" value="1"/>
</dbReference>
<dbReference type="EMBL" id="PNIO01000003">
    <property type="protein sequence ID" value="PMP72802.1"/>
    <property type="molecule type" value="Genomic_DNA"/>
</dbReference>
<dbReference type="Proteomes" id="UP000242288">
    <property type="component" value="Unassembled WGS sequence"/>
</dbReference>
<dbReference type="SMART" id="SM00448">
    <property type="entry name" value="REC"/>
    <property type="match status" value="1"/>
</dbReference>
<name>A0A2J6WQY8_9BACT</name>
<evidence type="ECO:0000313" key="9">
    <source>
        <dbReference type="Proteomes" id="UP000242288"/>
    </source>
</evidence>
<dbReference type="InterPro" id="IPR016032">
    <property type="entry name" value="Sig_transdc_resp-reg_C-effctor"/>
</dbReference>
<dbReference type="GO" id="GO:0000160">
    <property type="term" value="P:phosphorelay signal transduction system"/>
    <property type="evidence" value="ECO:0007669"/>
    <property type="project" value="InterPro"/>
</dbReference>
<reference evidence="8 9" key="1">
    <citation type="submission" date="2018-01" db="EMBL/GenBank/DDBJ databases">
        <title>Metagenomic assembled genomes from two thermal pools in the Uzon Caldera, Kamchatka, Russia.</title>
        <authorList>
            <person name="Wilkins L."/>
            <person name="Ettinger C."/>
        </authorList>
    </citation>
    <scope>NUCLEOTIDE SEQUENCE [LARGE SCALE GENOMIC DNA]</scope>
    <source>
        <strain evidence="8">ZAV-04</strain>
    </source>
</reference>
<organism evidence="8 9">
    <name type="scientific">Thermodesulfovibrio aggregans</name>
    <dbReference type="NCBI Taxonomy" id="86166"/>
    <lineage>
        <taxon>Bacteria</taxon>
        <taxon>Pseudomonadati</taxon>
        <taxon>Nitrospirota</taxon>
        <taxon>Thermodesulfovibrionia</taxon>
        <taxon>Thermodesulfovibrionales</taxon>
        <taxon>Thermodesulfovibrionaceae</taxon>
        <taxon>Thermodesulfovibrio</taxon>
    </lineage>
</organism>
<keyword evidence="3 8" id="KW-0238">DNA-binding</keyword>
<dbReference type="InterPro" id="IPR058245">
    <property type="entry name" value="NreC/VraR/RcsB-like_REC"/>
</dbReference>
<gene>
    <name evidence="8" type="ORF">C0186_00190</name>
</gene>
<dbReference type="PANTHER" id="PTHR43214">
    <property type="entry name" value="TWO-COMPONENT RESPONSE REGULATOR"/>
    <property type="match status" value="1"/>
</dbReference>
<evidence type="ECO:0000256" key="5">
    <source>
        <dbReference type="PROSITE-ProRule" id="PRU00169"/>
    </source>
</evidence>
<protein>
    <submittedName>
        <fullName evidence="8">DNA-binding response regulator</fullName>
    </submittedName>
</protein>
<dbReference type="SUPFAM" id="SSF46894">
    <property type="entry name" value="C-terminal effector domain of the bipartite response regulators"/>
    <property type="match status" value="1"/>
</dbReference>
<accession>A0A2J6WQY8</accession>
<dbReference type="SMART" id="SM00421">
    <property type="entry name" value="HTH_LUXR"/>
    <property type="match status" value="1"/>
</dbReference>
<evidence type="ECO:0000259" key="7">
    <source>
        <dbReference type="PROSITE" id="PS50110"/>
    </source>
</evidence>
<evidence type="ECO:0000256" key="2">
    <source>
        <dbReference type="ARBA" id="ARBA00023015"/>
    </source>
</evidence>
<dbReference type="InterPro" id="IPR039420">
    <property type="entry name" value="WalR-like"/>
</dbReference>
<dbReference type="AlphaFoldDB" id="A0A2J6WQY8"/>
<evidence type="ECO:0000259" key="6">
    <source>
        <dbReference type="PROSITE" id="PS50043"/>
    </source>
</evidence>
<evidence type="ECO:0000313" key="8">
    <source>
        <dbReference type="EMBL" id="PMP72802.1"/>
    </source>
</evidence>
<dbReference type="GO" id="GO:0003677">
    <property type="term" value="F:DNA binding"/>
    <property type="evidence" value="ECO:0007669"/>
    <property type="project" value="UniProtKB-KW"/>
</dbReference>
<evidence type="ECO:0000256" key="1">
    <source>
        <dbReference type="ARBA" id="ARBA00022553"/>
    </source>
</evidence>
<keyword evidence="2" id="KW-0805">Transcription regulation</keyword>
<dbReference type="Pfam" id="PF00072">
    <property type="entry name" value="Response_reg"/>
    <property type="match status" value="1"/>
</dbReference>
<proteinExistence type="predicted"/>
<dbReference type="SUPFAM" id="SSF52172">
    <property type="entry name" value="CheY-like"/>
    <property type="match status" value="1"/>
</dbReference>
<sequence>MNKKLKVLIVDDHTLFRKGLKEILLDNPYITECKEAKTGYEAIDILSKENFDIVFLDIAMPDMDGIETLKKIKNEHPETKILMLSMYPEEQYAIRSLKYGASGYLNKSAEPDELLNAVNKIIKGGKYIPQAFSEKLIHYIDKSWEIPPHEKLSEREFQVFLMIAKGKSLIEIARELSISIKTVSTYRARILEKLGCENNAEIINYAIKNGLIA</sequence>
<feature type="modified residue" description="4-aspartylphosphate" evidence="5">
    <location>
        <position position="57"/>
    </location>
</feature>
<feature type="domain" description="HTH luxR-type" evidence="6">
    <location>
        <begin position="145"/>
        <end position="210"/>
    </location>
</feature>
<dbReference type="CDD" id="cd06170">
    <property type="entry name" value="LuxR_C_like"/>
    <property type="match status" value="1"/>
</dbReference>
<evidence type="ECO:0000256" key="4">
    <source>
        <dbReference type="ARBA" id="ARBA00023163"/>
    </source>
</evidence>
<evidence type="ECO:0000256" key="3">
    <source>
        <dbReference type="ARBA" id="ARBA00023125"/>
    </source>
</evidence>
<dbReference type="PROSITE" id="PS50110">
    <property type="entry name" value="RESPONSE_REGULATORY"/>
    <property type="match status" value="1"/>
</dbReference>